<organism evidence="1 2">
    <name type="scientific">Nocardiopsis endophytica</name>
    <dbReference type="NCBI Taxonomy" id="3018445"/>
    <lineage>
        <taxon>Bacteria</taxon>
        <taxon>Bacillati</taxon>
        <taxon>Actinomycetota</taxon>
        <taxon>Actinomycetes</taxon>
        <taxon>Streptosporangiales</taxon>
        <taxon>Nocardiopsidaceae</taxon>
        <taxon>Nocardiopsis</taxon>
    </lineage>
</organism>
<protein>
    <submittedName>
        <fullName evidence="1">Uncharacterized protein</fullName>
    </submittedName>
</protein>
<evidence type="ECO:0000313" key="1">
    <source>
        <dbReference type="EMBL" id="MDA2814265.1"/>
    </source>
</evidence>
<dbReference type="Proteomes" id="UP001527866">
    <property type="component" value="Unassembled WGS sequence"/>
</dbReference>
<reference evidence="1 2" key="1">
    <citation type="submission" date="2023-01" db="EMBL/GenBank/DDBJ databases">
        <title>Draft genome sequence of Nocardiopsis sp. RSe5-2 isolated from halophytes.</title>
        <authorList>
            <person name="Duangmal K."/>
            <person name="Chantavorakit T."/>
        </authorList>
    </citation>
    <scope>NUCLEOTIDE SEQUENCE [LARGE SCALE GENOMIC DNA]</scope>
    <source>
        <strain evidence="1 2">RSe5-2</strain>
    </source>
</reference>
<keyword evidence="2" id="KW-1185">Reference proteome</keyword>
<sequence>MFDAHGEPVQGVAIEREYTGDELIHIEEYGVVSGADGGWSLSLEPGEWDITGVRQEEETSTEHVVAEGESVEGVDLYFP</sequence>
<accession>A0ABT4UD38</accession>
<evidence type="ECO:0000313" key="2">
    <source>
        <dbReference type="Proteomes" id="UP001527866"/>
    </source>
</evidence>
<name>A0ABT4UD38_9ACTN</name>
<dbReference type="EMBL" id="JAQFWQ010000111">
    <property type="protein sequence ID" value="MDA2814265.1"/>
    <property type="molecule type" value="Genomic_DNA"/>
</dbReference>
<comment type="caution">
    <text evidence="1">The sequence shown here is derived from an EMBL/GenBank/DDBJ whole genome shotgun (WGS) entry which is preliminary data.</text>
</comment>
<gene>
    <name evidence="1" type="ORF">O4J56_26690</name>
</gene>
<dbReference type="RefSeq" id="WP_270689597.1">
    <property type="nucleotide sequence ID" value="NZ_JAQFWQ010000111.1"/>
</dbReference>
<proteinExistence type="predicted"/>